<dbReference type="Proteomes" id="UP000878956">
    <property type="component" value="Unassembled WGS sequence"/>
</dbReference>
<evidence type="ECO:0000313" key="1">
    <source>
        <dbReference type="EMBL" id="HBH1541569.1"/>
    </source>
</evidence>
<protein>
    <recommendedName>
        <fullName evidence="3">Phage protein</fullName>
    </recommendedName>
</protein>
<dbReference type="AlphaFoldDB" id="A0AAQ2VMK0"/>
<dbReference type="EMBL" id="DAEPXK010000008">
    <property type="protein sequence ID" value="HBH1541569.1"/>
    <property type="molecule type" value="Genomic_DNA"/>
</dbReference>
<comment type="caution">
    <text evidence="1">The sequence shown here is derived from an EMBL/GenBank/DDBJ whole genome shotgun (WGS) entry which is preliminary data.</text>
</comment>
<reference evidence="1" key="2">
    <citation type="submission" date="2021-06" db="EMBL/GenBank/DDBJ databases">
        <authorList>
            <consortium name="NCBI Pathogen Detection Project"/>
        </authorList>
    </citation>
    <scope>NUCLEOTIDE SEQUENCE</scope>
    <source>
        <strain evidence="1">HN1000</strain>
    </source>
</reference>
<gene>
    <name evidence="1" type="ORF">KRM00_001031</name>
</gene>
<name>A0AAQ2VMK0_CLODI</name>
<reference evidence="1" key="1">
    <citation type="journal article" date="2018" name="Genome Biol.">
        <title>SKESA: strategic k-mer extension for scrupulous assemblies.</title>
        <authorList>
            <person name="Souvorov A."/>
            <person name="Agarwala R."/>
            <person name="Lipman D.J."/>
        </authorList>
    </citation>
    <scope>NUCLEOTIDE SEQUENCE</scope>
    <source>
        <strain evidence="1">HN1000</strain>
    </source>
</reference>
<organism evidence="1 2">
    <name type="scientific">Clostridioides difficile</name>
    <name type="common">Peptoclostridium difficile</name>
    <dbReference type="NCBI Taxonomy" id="1496"/>
    <lineage>
        <taxon>Bacteria</taxon>
        <taxon>Bacillati</taxon>
        <taxon>Bacillota</taxon>
        <taxon>Clostridia</taxon>
        <taxon>Peptostreptococcales</taxon>
        <taxon>Peptostreptococcaceae</taxon>
        <taxon>Clostridioides</taxon>
    </lineage>
</organism>
<sequence length="209" mass="24784">MGTPLVKIYKKFLDAINDEEMLLLSNEIIEKMMYSYLEDAIVDFNQCKKDLTIKYVDEKGEEIIPAAQLSYTSNYSNKNAEITLMGKETKEEYELDKDYTISFEDEKFIISFVVETTEEIIFKYKYLGEIVSDLDLEEIKILSYGMQIHWLQPKINREENLKQMLTDSDYNAKSGANMLAKLQAREEQLRTRFNKYQQRYMLKNFEGWN</sequence>
<evidence type="ECO:0008006" key="3">
    <source>
        <dbReference type="Google" id="ProtNLM"/>
    </source>
</evidence>
<proteinExistence type="predicted"/>
<evidence type="ECO:0000313" key="2">
    <source>
        <dbReference type="Proteomes" id="UP000878956"/>
    </source>
</evidence>
<accession>A0AAQ2VMK0</accession>